<dbReference type="InterPro" id="IPR000835">
    <property type="entry name" value="HTH_MarR-typ"/>
</dbReference>
<dbReference type="GO" id="GO:0006950">
    <property type="term" value="P:response to stress"/>
    <property type="evidence" value="ECO:0007669"/>
    <property type="project" value="TreeGrafter"/>
</dbReference>
<dbReference type="GO" id="GO:0003700">
    <property type="term" value="F:DNA-binding transcription factor activity"/>
    <property type="evidence" value="ECO:0007669"/>
    <property type="project" value="InterPro"/>
</dbReference>
<accession>A0A1Y5TVS2</accession>
<dbReference type="PROSITE" id="PS01117">
    <property type="entry name" value="HTH_MARR_1"/>
    <property type="match status" value="1"/>
</dbReference>
<dbReference type="InterPro" id="IPR036388">
    <property type="entry name" value="WH-like_DNA-bd_sf"/>
</dbReference>
<dbReference type="InterPro" id="IPR039422">
    <property type="entry name" value="MarR/SlyA-like"/>
</dbReference>
<dbReference type="SUPFAM" id="SSF46785">
    <property type="entry name" value="Winged helix' DNA-binding domain"/>
    <property type="match status" value="1"/>
</dbReference>
<organism evidence="5 6">
    <name type="scientific">Oceanibacterium hippocampi</name>
    <dbReference type="NCBI Taxonomy" id="745714"/>
    <lineage>
        <taxon>Bacteria</taxon>
        <taxon>Pseudomonadati</taxon>
        <taxon>Pseudomonadota</taxon>
        <taxon>Alphaproteobacteria</taxon>
        <taxon>Sneathiellales</taxon>
        <taxon>Sneathiellaceae</taxon>
        <taxon>Oceanibacterium</taxon>
    </lineage>
</organism>
<dbReference type="GO" id="GO:0003677">
    <property type="term" value="F:DNA binding"/>
    <property type="evidence" value="ECO:0007669"/>
    <property type="project" value="UniProtKB-KW"/>
</dbReference>
<dbReference type="Pfam" id="PF12802">
    <property type="entry name" value="MarR_2"/>
    <property type="match status" value="1"/>
</dbReference>
<dbReference type="PRINTS" id="PR00598">
    <property type="entry name" value="HTHMARR"/>
</dbReference>
<dbReference type="Gene3D" id="1.10.10.10">
    <property type="entry name" value="Winged helix-like DNA-binding domain superfamily/Winged helix DNA-binding domain"/>
    <property type="match status" value="1"/>
</dbReference>
<dbReference type="SMART" id="SM00347">
    <property type="entry name" value="HTH_MARR"/>
    <property type="match status" value="1"/>
</dbReference>
<keyword evidence="2 5" id="KW-0238">DNA-binding</keyword>
<dbReference type="InterPro" id="IPR036390">
    <property type="entry name" value="WH_DNA-bd_sf"/>
</dbReference>
<evidence type="ECO:0000313" key="6">
    <source>
        <dbReference type="Proteomes" id="UP000193200"/>
    </source>
</evidence>
<dbReference type="PROSITE" id="PS50995">
    <property type="entry name" value="HTH_MARR_2"/>
    <property type="match status" value="1"/>
</dbReference>
<gene>
    <name evidence="5" type="ORF">OCH7691_03756</name>
</gene>
<dbReference type="InParanoid" id="A0A1Y5TVS2"/>
<keyword evidence="3" id="KW-0804">Transcription</keyword>
<evidence type="ECO:0000313" key="5">
    <source>
        <dbReference type="EMBL" id="SLN74473.1"/>
    </source>
</evidence>
<evidence type="ECO:0000256" key="1">
    <source>
        <dbReference type="ARBA" id="ARBA00023015"/>
    </source>
</evidence>
<dbReference type="EMBL" id="FWFR01000003">
    <property type="protein sequence ID" value="SLN74473.1"/>
    <property type="molecule type" value="Genomic_DNA"/>
</dbReference>
<evidence type="ECO:0000256" key="2">
    <source>
        <dbReference type="ARBA" id="ARBA00023125"/>
    </source>
</evidence>
<reference evidence="5 6" key="1">
    <citation type="submission" date="2017-03" db="EMBL/GenBank/DDBJ databases">
        <authorList>
            <person name="Afonso C.L."/>
            <person name="Miller P.J."/>
            <person name="Scott M.A."/>
            <person name="Spackman E."/>
            <person name="Goraichik I."/>
            <person name="Dimitrov K.M."/>
            <person name="Suarez D.L."/>
            <person name="Swayne D.E."/>
        </authorList>
    </citation>
    <scope>NUCLEOTIDE SEQUENCE [LARGE SCALE GENOMIC DNA]</scope>
    <source>
        <strain evidence="5 6">CECT 7691</strain>
    </source>
</reference>
<protein>
    <submittedName>
        <fullName evidence="5">DNA-binding transcriptional repressor MarR</fullName>
    </submittedName>
</protein>
<evidence type="ECO:0000256" key="3">
    <source>
        <dbReference type="ARBA" id="ARBA00023163"/>
    </source>
</evidence>
<dbReference type="AlphaFoldDB" id="A0A1Y5TVS2"/>
<dbReference type="PANTHER" id="PTHR33164">
    <property type="entry name" value="TRANSCRIPTIONAL REGULATOR, MARR FAMILY"/>
    <property type="match status" value="1"/>
</dbReference>
<dbReference type="RefSeq" id="WP_085885063.1">
    <property type="nucleotide sequence ID" value="NZ_FWFR01000003.1"/>
</dbReference>
<feature type="domain" description="HTH marR-type" evidence="4">
    <location>
        <begin position="15"/>
        <end position="150"/>
    </location>
</feature>
<proteinExistence type="predicted"/>
<dbReference type="PANTHER" id="PTHR33164:SF44">
    <property type="entry name" value="TRANSCRIPTIONAL REGULATORY PROTEIN"/>
    <property type="match status" value="1"/>
</dbReference>
<keyword evidence="6" id="KW-1185">Reference proteome</keyword>
<name>A0A1Y5TVS2_9PROT</name>
<keyword evidence="1" id="KW-0805">Transcription regulation</keyword>
<dbReference type="Proteomes" id="UP000193200">
    <property type="component" value="Unassembled WGS sequence"/>
</dbReference>
<evidence type="ECO:0000259" key="4">
    <source>
        <dbReference type="PROSITE" id="PS50995"/>
    </source>
</evidence>
<dbReference type="InterPro" id="IPR023187">
    <property type="entry name" value="Tscrpt_reg_MarR-type_CS"/>
</dbReference>
<sequence length="164" mass="18682">MTDLKSAPSPLFLREEELRQGIELMFFAYRYFTSDPDAILKRYQFGRAHHRVVHFVGRNPGITVAELLSILSITKQSLSRVLSTLVEQGFIEQRPGTKDRRQRLLSLTEKGQALEDELASPQKGRVARAYREAGAEAVEGYRKVLLGLIDAEDREEILSRIIKP</sequence>
<dbReference type="OrthoDB" id="9799368at2"/>